<dbReference type="GO" id="GO:0070297">
    <property type="term" value="P:regulation of phosphorelay signal transduction system"/>
    <property type="evidence" value="ECO:0007669"/>
    <property type="project" value="TreeGrafter"/>
</dbReference>
<dbReference type="EMBL" id="JQSG02000006">
    <property type="protein sequence ID" value="OBS08561.1"/>
    <property type="molecule type" value="Genomic_DNA"/>
</dbReference>
<dbReference type="RefSeq" id="WP_052064433.1">
    <property type="nucleotide sequence ID" value="NZ_JQSG02000006.1"/>
</dbReference>
<dbReference type="InterPro" id="IPR050275">
    <property type="entry name" value="PGM_Phosphatase"/>
</dbReference>
<evidence type="ECO:0000256" key="2">
    <source>
        <dbReference type="PIRSR" id="PIRSR613078-2"/>
    </source>
</evidence>
<gene>
    <name evidence="3" type="ORF">Thpro_022811</name>
</gene>
<evidence type="ECO:0008006" key="5">
    <source>
        <dbReference type="Google" id="ProtNLM"/>
    </source>
</evidence>
<protein>
    <recommendedName>
        <fullName evidence="5">Phosphoglycerate mutase</fullName>
    </recommendedName>
</protein>
<dbReference type="Gene3D" id="3.40.50.1240">
    <property type="entry name" value="Phosphoglycerate mutase-like"/>
    <property type="match status" value="1"/>
</dbReference>
<dbReference type="Proteomes" id="UP000029273">
    <property type="component" value="Unassembled WGS sequence"/>
</dbReference>
<accession>A0A1A6C1W7</accession>
<name>A0A1A6C1W7_9GAMM</name>
<dbReference type="PANTHER" id="PTHR48100">
    <property type="entry name" value="BROAD-SPECIFICITY PHOSPHATASE YOR283W-RELATED"/>
    <property type="match status" value="1"/>
</dbReference>
<dbReference type="AlphaFoldDB" id="A0A1A6C1W7"/>
<sequence length="211" mass="22444">MPSEPAQQPDLIVVRHGATPWSACGRHTSRTDLGLTPVGRAEARRLRPWLAQWSPATVWTSPLRRARETANACGFPDARVVQALHEWDYGDYEGLTLREIQAESPGWSVFAAGGAGADGESPAMVAARVDDLIARVRGHEAGPVLIFAHGHLLRALAARWLGQDVRLGARLGLDSGALGLLGRLHGEPALLAWNLRPADTGGPAGGLGREA</sequence>
<proteinExistence type="predicted"/>
<comment type="caution">
    <text evidence="3">The sequence shown here is derived from an EMBL/GenBank/DDBJ whole genome shotgun (WGS) entry which is preliminary data.</text>
</comment>
<evidence type="ECO:0000313" key="3">
    <source>
        <dbReference type="EMBL" id="OBS08561.1"/>
    </source>
</evidence>
<evidence type="ECO:0000313" key="4">
    <source>
        <dbReference type="Proteomes" id="UP000029273"/>
    </source>
</evidence>
<dbReference type="GO" id="GO:0101006">
    <property type="term" value="F:protein histidine phosphatase activity"/>
    <property type="evidence" value="ECO:0007669"/>
    <property type="project" value="TreeGrafter"/>
</dbReference>
<dbReference type="PANTHER" id="PTHR48100:SF15">
    <property type="entry name" value="SEDOHEPTULOSE 1,7-BISPHOSPHATASE"/>
    <property type="match status" value="1"/>
</dbReference>
<dbReference type="InterPro" id="IPR029033">
    <property type="entry name" value="His_PPase_superfam"/>
</dbReference>
<dbReference type="Pfam" id="PF00300">
    <property type="entry name" value="His_Phos_1"/>
    <property type="match status" value="1"/>
</dbReference>
<feature type="active site" description="Proton donor/acceptor" evidence="1">
    <location>
        <position position="86"/>
    </location>
</feature>
<organism evidence="3 4">
    <name type="scientific">Acidihalobacter prosperus</name>
    <dbReference type="NCBI Taxonomy" id="160660"/>
    <lineage>
        <taxon>Bacteria</taxon>
        <taxon>Pseudomonadati</taxon>
        <taxon>Pseudomonadota</taxon>
        <taxon>Gammaproteobacteria</taxon>
        <taxon>Chromatiales</taxon>
        <taxon>Ectothiorhodospiraceae</taxon>
        <taxon>Acidihalobacter</taxon>
    </lineage>
</organism>
<feature type="binding site" evidence="2">
    <location>
        <begin position="86"/>
        <end position="89"/>
    </location>
    <ligand>
        <name>substrate</name>
    </ligand>
</feature>
<dbReference type="InterPro" id="IPR013078">
    <property type="entry name" value="His_Pase_superF_clade-1"/>
</dbReference>
<dbReference type="SMART" id="SM00855">
    <property type="entry name" value="PGAM"/>
    <property type="match status" value="1"/>
</dbReference>
<dbReference type="OrthoDB" id="9781415at2"/>
<dbReference type="STRING" id="160660.BJI67_12450"/>
<keyword evidence="4" id="KW-1185">Reference proteome</keyword>
<reference evidence="3 4" key="1">
    <citation type="journal article" date="2014" name="Genome Announc.">
        <title>Draft Genome Sequence of the Iron-Oxidizing, Acidophilic, and Halotolerant 'Thiobacillus prosperus' Type Strain DSM 5130.</title>
        <authorList>
            <person name="Ossandon F.J."/>
            <person name="Cardenas J.P."/>
            <person name="Corbett M."/>
            <person name="Quatrini R."/>
            <person name="Holmes D.S."/>
            <person name="Watkin E."/>
        </authorList>
    </citation>
    <scope>NUCLEOTIDE SEQUENCE [LARGE SCALE GENOMIC DNA]</scope>
    <source>
        <strain evidence="3 4">DSM 5130</strain>
    </source>
</reference>
<feature type="active site" description="Tele-phosphohistidine intermediate" evidence="1">
    <location>
        <position position="16"/>
    </location>
</feature>
<evidence type="ECO:0000256" key="1">
    <source>
        <dbReference type="PIRSR" id="PIRSR613078-1"/>
    </source>
</evidence>
<feature type="binding site" evidence="2">
    <location>
        <position position="65"/>
    </location>
    <ligand>
        <name>substrate</name>
    </ligand>
</feature>
<dbReference type="CDD" id="cd07067">
    <property type="entry name" value="HP_PGM_like"/>
    <property type="match status" value="1"/>
</dbReference>
<dbReference type="SUPFAM" id="SSF53254">
    <property type="entry name" value="Phosphoglycerate mutase-like"/>
    <property type="match status" value="1"/>
</dbReference>